<dbReference type="Proteomes" id="UP000268321">
    <property type="component" value="Unassembled WGS sequence"/>
</dbReference>
<evidence type="ECO:0000313" key="3">
    <source>
        <dbReference type="Proteomes" id="UP000268321"/>
    </source>
</evidence>
<keyword evidence="3" id="KW-1185">Reference proteome</keyword>
<keyword evidence="1" id="KW-1133">Transmembrane helix</keyword>
<accession>A0A4P9ZKH4</accession>
<dbReference type="Pfam" id="PF12400">
    <property type="entry name" value="STIMATE"/>
    <property type="match status" value="1"/>
</dbReference>
<sequence>MGDYYDNDDCTGSPCDWYFLNIVLDCTIGVYVLYVVLRLLSHVCKKYFGVTQIDSGEYGSDTYHPSVRAYLKQLVLYFGSLMITKVILYGFVECFESELLWFTSNIILVWLAEYPNEFEILVVMFVVPVLMNCIQLILVDNFIKSQEMHQRNIQYSHTKGHKMHLQLKQDEEHQRHGSTA</sequence>
<gene>
    <name evidence="2" type="ORF">METBISCDRAFT_21212</name>
</gene>
<evidence type="ECO:0000313" key="2">
    <source>
        <dbReference type="EMBL" id="RKP32951.1"/>
    </source>
</evidence>
<evidence type="ECO:0000256" key="1">
    <source>
        <dbReference type="SAM" id="Phobius"/>
    </source>
</evidence>
<dbReference type="AlphaFoldDB" id="A0A4P9ZKH4"/>
<dbReference type="EMBL" id="ML004429">
    <property type="protein sequence ID" value="RKP32951.1"/>
    <property type="molecule type" value="Genomic_DNA"/>
</dbReference>
<keyword evidence="1" id="KW-0472">Membrane</keyword>
<feature type="transmembrane region" description="Helical" evidence="1">
    <location>
        <begin position="120"/>
        <end position="143"/>
    </location>
</feature>
<name>A0A4P9ZKH4_9ASCO</name>
<dbReference type="PANTHER" id="PTHR31735:SF1">
    <property type="entry name" value="VACUOLAR MEMBRANE PROTEIN YPL162C"/>
    <property type="match status" value="1"/>
</dbReference>
<protein>
    <submittedName>
        <fullName evidence="2">Uncharacterized protein</fullName>
    </submittedName>
</protein>
<keyword evidence="1" id="KW-0812">Transmembrane</keyword>
<feature type="transmembrane region" description="Helical" evidence="1">
    <location>
        <begin position="17"/>
        <end position="37"/>
    </location>
</feature>
<dbReference type="InterPro" id="IPR022127">
    <property type="entry name" value="STIMATE/YPL162C"/>
</dbReference>
<feature type="transmembrane region" description="Helical" evidence="1">
    <location>
        <begin position="74"/>
        <end position="92"/>
    </location>
</feature>
<reference evidence="3" key="1">
    <citation type="journal article" date="2018" name="Nat. Microbiol.">
        <title>Leveraging single-cell genomics to expand the fungal tree of life.</title>
        <authorList>
            <person name="Ahrendt S.R."/>
            <person name="Quandt C.A."/>
            <person name="Ciobanu D."/>
            <person name="Clum A."/>
            <person name="Salamov A."/>
            <person name="Andreopoulos B."/>
            <person name="Cheng J.F."/>
            <person name="Woyke T."/>
            <person name="Pelin A."/>
            <person name="Henrissat B."/>
            <person name="Reynolds N.K."/>
            <person name="Benny G.L."/>
            <person name="Smith M.E."/>
            <person name="James T.Y."/>
            <person name="Grigoriev I.V."/>
        </authorList>
    </citation>
    <scope>NUCLEOTIDE SEQUENCE [LARGE SCALE GENOMIC DNA]</scope>
    <source>
        <strain evidence="3">Baker2002</strain>
    </source>
</reference>
<dbReference type="OrthoDB" id="431202at2759"/>
<organism evidence="2 3">
    <name type="scientific">Metschnikowia bicuspidata</name>
    <dbReference type="NCBI Taxonomy" id="27322"/>
    <lineage>
        <taxon>Eukaryota</taxon>
        <taxon>Fungi</taxon>
        <taxon>Dikarya</taxon>
        <taxon>Ascomycota</taxon>
        <taxon>Saccharomycotina</taxon>
        <taxon>Pichiomycetes</taxon>
        <taxon>Metschnikowiaceae</taxon>
        <taxon>Metschnikowia</taxon>
    </lineage>
</organism>
<dbReference type="PANTHER" id="PTHR31735">
    <property type="entry name" value="VACUOLAR MEMBRANE PROTEIN YPL162C"/>
    <property type="match status" value="1"/>
</dbReference>
<dbReference type="GO" id="GO:0016020">
    <property type="term" value="C:membrane"/>
    <property type="evidence" value="ECO:0007669"/>
    <property type="project" value="TreeGrafter"/>
</dbReference>
<proteinExistence type="predicted"/>